<feature type="compositionally biased region" description="Pro residues" evidence="1">
    <location>
        <begin position="745"/>
        <end position="764"/>
    </location>
</feature>
<dbReference type="Pfam" id="PF03399">
    <property type="entry name" value="SAC3_GANP"/>
    <property type="match status" value="1"/>
</dbReference>
<evidence type="ECO:0000313" key="4">
    <source>
        <dbReference type="Proteomes" id="UP001233271"/>
    </source>
</evidence>
<feature type="region of interest" description="Disordered" evidence="1">
    <location>
        <begin position="659"/>
        <end position="726"/>
    </location>
</feature>
<reference evidence="3" key="1">
    <citation type="journal article" date="2023" name="BMC Genomics">
        <title>Chromosome-level genome assemblies of Cutaneotrichosporon spp. (Trichosporonales, Basidiomycota) reveal imbalanced evolution between nucleotide sequences and chromosome synteny.</title>
        <authorList>
            <person name="Kobayashi Y."/>
            <person name="Kayamori A."/>
            <person name="Aoki K."/>
            <person name="Shiwa Y."/>
            <person name="Matsutani M."/>
            <person name="Fujita N."/>
            <person name="Sugita T."/>
            <person name="Iwasaki W."/>
            <person name="Tanaka N."/>
            <person name="Takashima M."/>
        </authorList>
    </citation>
    <scope>NUCLEOTIDE SEQUENCE</scope>
    <source>
        <strain evidence="3">HIS019</strain>
    </source>
</reference>
<gene>
    <name evidence="3" type="primary">SAC3</name>
    <name evidence="3" type="ORF">CcaverHIS019_0212650</name>
</gene>
<dbReference type="GO" id="GO:0070390">
    <property type="term" value="C:transcription export complex 2"/>
    <property type="evidence" value="ECO:0007669"/>
    <property type="project" value="TreeGrafter"/>
</dbReference>
<dbReference type="KEGG" id="ccac:CcaHIS019_0212650"/>
<evidence type="ECO:0000259" key="2">
    <source>
        <dbReference type="Pfam" id="PF03399"/>
    </source>
</evidence>
<dbReference type="InterPro" id="IPR045107">
    <property type="entry name" value="SAC3/GANP/THP3"/>
</dbReference>
<dbReference type="PANTHER" id="PTHR12436">
    <property type="entry name" value="80 KDA MCM3-ASSOCIATED PROTEIN"/>
    <property type="match status" value="1"/>
</dbReference>
<organism evidence="3 4">
    <name type="scientific">Cutaneotrichosporon cavernicola</name>
    <dbReference type="NCBI Taxonomy" id="279322"/>
    <lineage>
        <taxon>Eukaryota</taxon>
        <taxon>Fungi</taxon>
        <taxon>Dikarya</taxon>
        <taxon>Basidiomycota</taxon>
        <taxon>Agaricomycotina</taxon>
        <taxon>Tremellomycetes</taxon>
        <taxon>Trichosporonales</taxon>
        <taxon>Trichosporonaceae</taxon>
        <taxon>Cutaneotrichosporon</taxon>
    </lineage>
</organism>
<dbReference type="GO" id="GO:0006406">
    <property type="term" value="P:mRNA export from nucleus"/>
    <property type="evidence" value="ECO:0007669"/>
    <property type="project" value="TreeGrafter"/>
</dbReference>
<dbReference type="Proteomes" id="UP001233271">
    <property type="component" value="Chromosome 2"/>
</dbReference>
<sequence length="1405" mass="153657">MAPAATLGADPDGDDSFLKQDRLAARASRFNNKLEGNRYKELEEARIREREEFVAQGKITSGQTDLTAAIDLRGTCEDMCSEYEREFREYTREIHPFEAKTPQRRIDHAKAVAAYTRSDAGAGHGTATILPSDLRAPSALVRSLDYLVNEIMSLQPPPNPNSVNPPAPSPRRALGYSSGFIRDRTRAIRKEFTLQSSWGHDESIATFERVARWHILCLRELQEETGTNTDMHIDNAELGRCFTSLRQQYNDRREETGLDMPCANEPEFRAYMLIYDLARKSVSIPTSELPQVILDHPLVQLAWQIRQAAQRNFDSQKEGSKLNAELGANLITRYIRLIKEDHVPYLLSCLAEIRLREMRRSAIRALTRTYPRLKGEPIRRDENGEIIERKMVLMPTLDRLMGAEEQETQEAAWDDIEGVSRDPDDESVAVMQRFNIEVYEDLGDDIRPMGAMINLGSPYNDNKDAPYTRRWKLISDKLVSSYADVVDGRAGVGISGGPAAQPASAAPPPPPRLHTQQRVTIKPATVPNGTAWPTSAAPAAAPNTSTSAFHTGRSAFAGPSSSSVSALGTGTSAFGQPKAPTSVSAFGTHAYASGSAFGPQANGKAPASGPAPAPSFDFKAKPSSLQPAAPAFVSATKEEPKPAEPASANLSLKAIPDFFKTAAPPPSTAPAAPPPPKFDFFAKKDNEPTEPKPQAPLFSQPGIFDNVPKPSPPPAAGPSKPAIPNFFTSTTAAAAGSVFSSTLPTPHPTPPLEPTPPRTPPEPVIPSIKITRTYMRRLPSILRDELVAEVIRGLVEDNKPTLSKIVKLHETEEDRRRSKLERAALIRKRAREVFNELLADHVRSELFAEWFYGMRARTYAYAIARKWLAWTRRRVDARESVARQREQDREHLKGMGLARSYGYVDGTSHVTSRSRSVRSGAPSLITLPEQIDQAENKFSEIQEMRRKFFDSDSSLFKAIAGRVAPLIRPAPYEAAPLWETVLLTAGQSGSPAGEGASAWLSSKLLTPNRGPRVLDGVYYHGDVGFRSSTTDVGGRLPGSSYTGLYIFEAPLMTLNTVARSRNIDDAGDRLEAAAGAVQQGSRYRAGLIILTWESESLEDVVLRLGIEHDVEQFEHVAAVSIHNPQTFGTLFSAALRTVIPADPRKAQVNVALHDIAERMHAAYLELLHVADNIFTEFPTEPRLVPVAVQAAYDLLSSLPLAIEEQVAEFGEADDSTYVRPALPHFDPPASCDAVSVAESLQAYMAQPELGAGVALACAELRDAVAHSRTLPVRQVLEALGVHVSEGVRYATLRLEQWLDDPHHLHAADTIERKILRDVRAAAGAAVRSLAEEAMLERARVTALPPSPPLTPSTTSGVKRAREDDFDPVKAKSARLAALIAGAKKGLATSQAAVGAAESGKMWRFY</sequence>
<evidence type="ECO:0000256" key="1">
    <source>
        <dbReference type="SAM" id="MobiDB-lite"/>
    </source>
</evidence>
<dbReference type="Gene3D" id="1.25.40.990">
    <property type="match status" value="1"/>
</dbReference>
<dbReference type="PANTHER" id="PTHR12436:SF3">
    <property type="entry name" value="GERMINAL-CENTER ASSOCIATED NUCLEAR PROTEIN"/>
    <property type="match status" value="1"/>
</dbReference>
<name>A0AA48L2P7_9TREE</name>
<feature type="region of interest" description="Disordered" evidence="1">
    <location>
        <begin position="739"/>
        <end position="765"/>
    </location>
</feature>
<dbReference type="GeneID" id="85493774"/>
<feature type="compositionally biased region" description="Low complexity" evidence="1">
    <location>
        <begin position="530"/>
        <end position="562"/>
    </location>
</feature>
<feature type="compositionally biased region" description="Basic and acidic residues" evidence="1">
    <location>
        <begin position="680"/>
        <end position="690"/>
    </location>
</feature>
<feature type="compositionally biased region" description="Pro residues" evidence="1">
    <location>
        <begin position="663"/>
        <end position="677"/>
    </location>
</feature>
<dbReference type="GO" id="GO:0005737">
    <property type="term" value="C:cytoplasm"/>
    <property type="evidence" value="ECO:0007669"/>
    <property type="project" value="TreeGrafter"/>
</dbReference>
<dbReference type="InterPro" id="IPR005062">
    <property type="entry name" value="SAC3/GANP/THP3_conserved"/>
</dbReference>
<feature type="domain" description="SAC3/GANP/THP3 conserved" evidence="2">
    <location>
        <begin position="79"/>
        <end position="376"/>
    </location>
</feature>
<dbReference type="RefSeq" id="XP_060455169.1">
    <property type="nucleotide sequence ID" value="XM_060598369.1"/>
</dbReference>
<dbReference type="EMBL" id="AP028213">
    <property type="protein sequence ID" value="BEI89903.1"/>
    <property type="molecule type" value="Genomic_DNA"/>
</dbReference>
<feature type="region of interest" description="Disordered" evidence="1">
    <location>
        <begin position="1342"/>
        <end position="1362"/>
    </location>
</feature>
<proteinExistence type="predicted"/>
<feature type="region of interest" description="Disordered" evidence="1">
    <location>
        <begin position="597"/>
        <end position="623"/>
    </location>
</feature>
<evidence type="ECO:0000313" key="3">
    <source>
        <dbReference type="EMBL" id="BEI89903.1"/>
    </source>
</evidence>
<keyword evidence="4" id="KW-1185">Reference proteome</keyword>
<feature type="compositionally biased region" description="Low complexity" evidence="1">
    <location>
        <begin position="717"/>
        <end position="726"/>
    </location>
</feature>
<accession>A0AA48L2P7</accession>
<feature type="region of interest" description="Disordered" evidence="1">
    <location>
        <begin position="493"/>
        <end position="562"/>
    </location>
</feature>
<protein>
    <recommendedName>
        <fullName evidence="2">SAC3/GANP/THP3 conserved domain-containing protein</fullName>
    </recommendedName>
</protein>